<evidence type="ECO:0000313" key="4">
    <source>
        <dbReference type="EMBL" id="SHF88596.1"/>
    </source>
</evidence>
<dbReference type="Pfam" id="PF13458">
    <property type="entry name" value="Peripla_BP_6"/>
    <property type="match status" value="1"/>
</dbReference>
<dbReference type="OrthoDB" id="2149800at2"/>
<dbReference type="EMBL" id="FQUU01000022">
    <property type="protein sequence ID" value="SHF88596.1"/>
    <property type="molecule type" value="Genomic_DNA"/>
</dbReference>
<evidence type="ECO:0000256" key="1">
    <source>
        <dbReference type="ARBA" id="ARBA00010062"/>
    </source>
</evidence>
<feature type="domain" description="Leucine-binding protein" evidence="3">
    <location>
        <begin position="59"/>
        <end position="327"/>
    </location>
</feature>
<dbReference type="STRING" id="1121884.SAMN02745131_03764"/>
<protein>
    <submittedName>
        <fullName evidence="4">Substrate-binding protein</fullName>
    </submittedName>
</protein>
<dbReference type="SUPFAM" id="SSF53822">
    <property type="entry name" value="Periplasmic binding protein-like I"/>
    <property type="match status" value="1"/>
</dbReference>
<accession>A0A1M5FAX2</accession>
<keyword evidence="2" id="KW-0732">Signal</keyword>
<evidence type="ECO:0000313" key="5">
    <source>
        <dbReference type="Proteomes" id="UP000184048"/>
    </source>
</evidence>
<comment type="similarity">
    <text evidence="1">Belongs to the leucine-binding protein family.</text>
</comment>
<dbReference type="InterPro" id="IPR028082">
    <property type="entry name" value="Peripla_BP_I"/>
</dbReference>
<organism evidence="4 5">
    <name type="scientific">Flavisolibacter ginsengisoli DSM 18119</name>
    <dbReference type="NCBI Taxonomy" id="1121884"/>
    <lineage>
        <taxon>Bacteria</taxon>
        <taxon>Pseudomonadati</taxon>
        <taxon>Bacteroidota</taxon>
        <taxon>Chitinophagia</taxon>
        <taxon>Chitinophagales</taxon>
        <taxon>Chitinophagaceae</taxon>
        <taxon>Flavisolibacter</taxon>
    </lineage>
</organism>
<sequence>MKRKYVSLLLALIITCSVFGQVVQRHKIAIFTPLYLDSVFNSTGIQLDKNYIPRYSVPGLEYYEGVQYALDSLNKRGAPIEVFILDSRGKQSLTQQLAKPELNNVEMVIANSNAPETRMLAQEALRRKIPFISTTLPNDVGITNNPYFVILNTTLQAHVEGIYEFLQKYHSQDRIVLFRKPGQQEDLIKQHFLEYSKNTSGKPLSIKIVEVGSNFTPEILAAHLDSTRKNVCIGGSMDEVFAQRLALNLSNTSPSYSKTVIGMPTWDKLNFSKFENLEVIYTTPFYYNQGTTLENRLSDVYEDEYSNKPSDLFYRGYESIMRFALLLLDTKKDVASNLTRKGNTVFTQFDIQPVFKDSAAMSLDYFENRHLYFIKVFGRVRNIVN</sequence>
<keyword evidence="5" id="KW-1185">Reference proteome</keyword>
<reference evidence="4 5" key="1">
    <citation type="submission" date="2016-11" db="EMBL/GenBank/DDBJ databases">
        <authorList>
            <person name="Jaros S."/>
            <person name="Januszkiewicz K."/>
            <person name="Wedrychowicz H."/>
        </authorList>
    </citation>
    <scope>NUCLEOTIDE SEQUENCE [LARGE SCALE GENOMIC DNA]</scope>
    <source>
        <strain evidence="4 5">DSM 18119</strain>
    </source>
</reference>
<dbReference type="InterPro" id="IPR028081">
    <property type="entry name" value="Leu-bd"/>
</dbReference>
<proteinExistence type="inferred from homology"/>
<evidence type="ECO:0000256" key="2">
    <source>
        <dbReference type="ARBA" id="ARBA00022729"/>
    </source>
</evidence>
<dbReference type="AlphaFoldDB" id="A0A1M5FAX2"/>
<dbReference type="Gene3D" id="3.40.50.2300">
    <property type="match status" value="2"/>
</dbReference>
<name>A0A1M5FAX2_9BACT</name>
<dbReference type="CDD" id="cd06268">
    <property type="entry name" value="PBP1_ABC_transporter_LIVBP-like"/>
    <property type="match status" value="1"/>
</dbReference>
<evidence type="ECO:0000259" key="3">
    <source>
        <dbReference type="Pfam" id="PF13458"/>
    </source>
</evidence>
<dbReference type="Proteomes" id="UP000184048">
    <property type="component" value="Unassembled WGS sequence"/>
</dbReference>
<gene>
    <name evidence="4" type="ORF">SAMN02745131_03764</name>
</gene>
<dbReference type="RefSeq" id="WP_072836887.1">
    <property type="nucleotide sequence ID" value="NZ_FQUU01000022.1"/>
</dbReference>